<keyword evidence="3 9" id="KW-0812">Transmembrane</keyword>
<dbReference type="PROSITE" id="PS50836">
    <property type="entry name" value="DOMON"/>
    <property type="match status" value="1"/>
</dbReference>
<evidence type="ECO:0000259" key="10">
    <source>
        <dbReference type="PROSITE" id="PS50836"/>
    </source>
</evidence>
<name>A0A9D4VCD7_ADICA</name>
<evidence type="ECO:0000256" key="6">
    <source>
        <dbReference type="ARBA" id="ARBA00022989"/>
    </source>
</evidence>
<protein>
    <recommendedName>
        <fullName evidence="14">Cytochrome b561 and DOMON domain-containing protein</fullName>
    </recommendedName>
</protein>
<reference evidence="12" key="1">
    <citation type="submission" date="2021-01" db="EMBL/GenBank/DDBJ databases">
        <title>Adiantum capillus-veneris genome.</title>
        <authorList>
            <person name="Fang Y."/>
            <person name="Liao Q."/>
        </authorList>
    </citation>
    <scope>NUCLEOTIDE SEQUENCE</scope>
    <source>
        <strain evidence="12">H3</strain>
        <tissue evidence="12">Leaf</tissue>
    </source>
</reference>
<keyword evidence="7 9" id="KW-0472">Membrane</keyword>
<organism evidence="12 13">
    <name type="scientific">Adiantum capillus-veneris</name>
    <name type="common">Maidenhair fern</name>
    <dbReference type="NCBI Taxonomy" id="13818"/>
    <lineage>
        <taxon>Eukaryota</taxon>
        <taxon>Viridiplantae</taxon>
        <taxon>Streptophyta</taxon>
        <taxon>Embryophyta</taxon>
        <taxon>Tracheophyta</taxon>
        <taxon>Polypodiopsida</taxon>
        <taxon>Polypodiidae</taxon>
        <taxon>Polypodiales</taxon>
        <taxon>Pteridineae</taxon>
        <taxon>Pteridaceae</taxon>
        <taxon>Vittarioideae</taxon>
        <taxon>Adiantum</taxon>
    </lineage>
</organism>
<evidence type="ECO:0000256" key="3">
    <source>
        <dbReference type="ARBA" id="ARBA00022692"/>
    </source>
</evidence>
<evidence type="ECO:0000313" key="13">
    <source>
        <dbReference type="Proteomes" id="UP000886520"/>
    </source>
</evidence>
<feature type="transmembrane region" description="Helical" evidence="9">
    <location>
        <begin position="367"/>
        <end position="388"/>
    </location>
</feature>
<feature type="transmembrane region" description="Helical" evidence="9">
    <location>
        <begin position="295"/>
        <end position="315"/>
    </location>
</feature>
<comment type="subcellular location">
    <subcellularLocation>
        <location evidence="1">Membrane</location>
    </subcellularLocation>
</comment>
<keyword evidence="6 9" id="KW-1133">Transmembrane helix</keyword>
<dbReference type="PIRSF" id="PIRSF037471">
    <property type="entry name" value="UCP037471"/>
    <property type="match status" value="1"/>
</dbReference>
<keyword evidence="8" id="KW-0479">Metal-binding</keyword>
<feature type="binding site" description="axial binding residue" evidence="8">
    <location>
        <position position="266"/>
    </location>
    <ligand>
        <name>heme b</name>
        <dbReference type="ChEBI" id="CHEBI:60344"/>
        <label>1</label>
    </ligand>
    <ligandPart>
        <name>Fe</name>
        <dbReference type="ChEBI" id="CHEBI:18248"/>
    </ligandPart>
</feature>
<keyword evidence="4" id="KW-0732">Signal</keyword>
<dbReference type="InterPro" id="IPR045265">
    <property type="entry name" value="AIR12_DOMON"/>
</dbReference>
<accession>A0A9D4VCD7</accession>
<evidence type="ECO:0000256" key="7">
    <source>
        <dbReference type="ARBA" id="ARBA00023136"/>
    </source>
</evidence>
<feature type="transmembrane region" description="Helical" evidence="9">
    <location>
        <begin position="335"/>
        <end position="355"/>
    </location>
</feature>
<dbReference type="OrthoDB" id="19261at2759"/>
<dbReference type="InterPro" id="IPR017214">
    <property type="entry name" value="UCP037471"/>
</dbReference>
<feature type="transmembrane region" description="Helical" evidence="9">
    <location>
        <begin position="400"/>
        <end position="421"/>
    </location>
</feature>
<proteinExistence type="predicted"/>
<evidence type="ECO:0000256" key="9">
    <source>
        <dbReference type="SAM" id="Phobius"/>
    </source>
</evidence>
<dbReference type="PANTHER" id="PTHR23130:SF199">
    <property type="entry name" value="CYTOCHROME B561 AND DOMON DOMAIN-CONTAINING PROTEIN"/>
    <property type="match status" value="1"/>
</dbReference>
<feature type="transmembrane region" description="Helical" evidence="9">
    <location>
        <begin position="267"/>
        <end position="288"/>
    </location>
</feature>
<dbReference type="GO" id="GO:0016020">
    <property type="term" value="C:membrane"/>
    <property type="evidence" value="ECO:0007669"/>
    <property type="project" value="UniProtKB-SubCell"/>
</dbReference>
<evidence type="ECO:0000256" key="2">
    <source>
        <dbReference type="ARBA" id="ARBA00022448"/>
    </source>
</evidence>
<dbReference type="InterPro" id="IPR006593">
    <property type="entry name" value="Cyt_b561/ferric_Rdtase_TM"/>
</dbReference>
<evidence type="ECO:0008006" key="14">
    <source>
        <dbReference type="Google" id="ProtNLM"/>
    </source>
</evidence>
<keyword evidence="13" id="KW-1185">Reference proteome</keyword>
<dbReference type="Pfam" id="PF03188">
    <property type="entry name" value="Cytochrom_B561"/>
    <property type="match status" value="1"/>
</dbReference>
<keyword evidence="5" id="KW-0249">Electron transport</keyword>
<sequence>MPERVRFSFQESGRLKILLDLACSARPTSTLHELLQSAAPAGMSSRRMWVQTVMVLVPLLMAASAVRGAAGACGRVYDVKGEQKVMERCEALGAQGAQLAWTLQRESKGAQALQVVFAGTAPAPGGWVGWGLNLGPAASMVGTQAFIAFQAANGSCLLTYNVTEGTARGEPLACTPVGLRVRNMAVHIHANASMVMWVSLLLPANQSALIHHVWNRGASVTHFQPGPHGGSADDMSAFKTIDMASGLSPISSAPPASARLLLKNRHGLLNAVGWGVILPCGALAARYLRPFSDPAWFYLHVSLQVVGYAVGVAGWATGLKLGNDSVGIVYRNHRVIGIVLFSMATLQVCSIFLRPKKQQKMRKAWNLYHYTLGGAILVLAILNIFYGLDILSPARKWRRAYVGILVALAFLAFFLEAFKCISTSLKGTRKSSKMQGAQVGGAQGHPQIP</sequence>
<dbReference type="CDD" id="cd08760">
    <property type="entry name" value="Cyt_b561_FRRS1_like"/>
    <property type="match status" value="1"/>
</dbReference>
<evidence type="ECO:0000256" key="4">
    <source>
        <dbReference type="ARBA" id="ARBA00022729"/>
    </source>
</evidence>
<evidence type="ECO:0000256" key="8">
    <source>
        <dbReference type="PIRSR" id="PIRSR037471-1"/>
    </source>
</evidence>
<dbReference type="SMART" id="SM00665">
    <property type="entry name" value="B561"/>
    <property type="match status" value="1"/>
</dbReference>
<feature type="binding site" description="axial binding residue" evidence="8">
    <location>
        <position position="369"/>
    </location>
    <ligand>
        <name>heme b</name>
        <dbReference type="ChEBI" id="CHEBI:60344"/>
        <label>1</label>
    </ligand>
    <ligandPart>
        <name>Fe</name>
        <dbReference type="ChEBI" id="CHEBI:18248"/>
    </ligandPart>
</feature>
<dbReference type="InterPro" id="IPR005018">
    <property type="entry name" value="DOMON_domain"/>
</dbReference>
<feature type="domain" description="DOMON" evidence="10">
    <location>
        <begin position="95"/>
        <end position="217"/>
    </location>
</feature>
<feature type="domain" description="Cytochrome b561" evidence="11">
    <location>
        <begin position="224"/>
        <end position="424"/>
    </location>
</feature>
<feature type="binding site" description="axial binding residue" evidence="8">
    <location>
        <position position="300"/>
    </location>
    <ligand>
        <name>heme b</name>
        <dbReference type="ChEBI" id="CHEBI:60344"/>
        <label>1</label>
    </ligand>
    <ligandPart>
        <name>Fe</name>
        <dbReference type="ChEBI" id="CHEBI:18248"/>
    </ligandPart>
</feature>
<gene>
    <name evidence="12" type="ORF">GOP47_0003208</name>
</gene>
<evidence type="ECO:0000259" key="11">
    <source>
        <dbReference type="PROSITE" id="PS50939"/>
    </source>
</evidence>
<feature type="binding site" description="axial binding residue" evidence="8">
    <location>
        <position position="333"/>
    </location>
    <ligand>
        <name>heme b</name>
        <dbReference type="ChEBI" id="CHEBI:60344"/>
        <label>1</label>
    </ligand>
    <ligandPart>
        <name>Fe</name>
        <dbReference type="ChEBI" id="CHEBI:18248"/>
    </ligandPart>
</feature>
<dbReference type="Proteomes" id="UP000886520">
    <property type="component" value="Chromosome 3"/>
</dbReference>
<dbReference type="PROSITE" id="PS50939">
    <property type="entry name" value="CYTOCHROME_B561"/>
    <property type="match status" value="1"/>
</dbReference>
<dbReference type="AlphaFoldDB" id="A0A9D4VCD7"/>
<dbReference type="Gene3D" id="1.20.120.1770">
    <property type="match status" value="1"/>
</dbReference>
<dbReference type="EMBL" id="JABFUD020000002">
    <property type="protein sequence ID" value="KAI5083465.1"/>
    <property type="molecule type" value="Genomic_DNA"/>
</dbReference>
<evidence type="ECO:0000313" key="12">
    <source>
        <dbReference type="EMBL" id="KAI5083465.1"/>
    </source>
</evidence>
<dbReference type="PANTHER" id="PTHR23130">
    <property type="entry name" value="CYTOCHROME B561 AND DOMON DOMAIN-CONTAINING PROTEIN"/>
    <property type="match status" value="1"/>
</dbReference>
<evidence type="ECO:0000256" key="5">
    <source>
        <dbReference type="ARBA" id="ARBA00022982"/>
    </source>
</evidence>
<evidence type="ECO:0000256" key="1">
    <source>
        <dbReference type="ARBA" id="ARBA00004370"/>
    </source>
</evidence>
<keyword evidence="8" id="KW-0408">Iron</keyword>
<keyword evidence="2" id="KW-0813">Transport</keyword>
<comment type="caution">
    <text evidence="12">The sequence shown here is derived from an EMBL/GenBank/DDBJ whole genome shotgun (WGS) entry which is preliminary data.</text>
</comment>
<dbReference type="GO" id="GO:0046872">
    <property type="term" value="F:metal ion binding"/>
    <property type="evidence" value="ECO:0007669"/>
    <property type="project" value="UniProtKB-KW"/>
</dbReference>
<dbReference type="Pfam" id="PF04526">
    <property type="entry name" value="DUF568"/>
    <property type="match status" value="1"/>
</dbReference>